<dbReference type="GeneID" id="20089050"/>
<feature type="repeat" description="WD" evidence="1">
    <location>
        <begin position="497"/>
        <end position="529"/>
    </location>
</feature>
<dbReference type="SUPFAM" id="SSF50978">
    <property type="entry name" value="WD40 repeat-like"/>
    <property type="match status" value="1"/>
</dbReference>
<dbReference type="InterPro" id="IPR015943">
    <property type="entry name" value="WD40/YVTN_repeat-like_dom_sf"/>
</dbReference>
<proteinExistence type="predicted"/>
<sequence>MSTRARGKLTLERILGLSTCSNAGLSVNLVTGDIAYPAGCVVVMYNFQRDKQTRYYRVEKPVSSIAFSVDGTLLAIAEKGQAPSITVWDVETGQLKAEFKRHKYGVIAMAFSADSRFLVSIGLVHDKMLYAWDLSTNAVVGGAIIEDKIHAVDFNVDGKFFVTVGHRHVHFWPLDRDNMFRVTGSVVADPPLVELASVRATMSRLADATFVDVGCGTKDKTVALTADGFLCCFGGTVMERLVSLEASRGFALSVAGGIVAVAGAASTIRIFDPITLEYKQTLPFPPSYGHMNDPNQFLSTFLTPPHPNEYAAAVAVRVVGTTHIAAVYADHTLVVFERPTGKVLRTFFFHHGPVTDVQVVGQVVGLDARNRLQVSRTSAAPEGTFVTCSEDKTARFWNLDRHRKQPTPTAWFNPYCPELLHAVYASAASIHDEGTKEMAMPLQPVVPDQHNPKDTTEAPDGLKCLAVSDHTVAVGANDGSIHVIKLEWPSMPQHMLHRAHASAVQSVAYSPAGDLLASGGRDRLTHVHDGAQIRTKTLENHSGAVVAVEFTADGKRLISAGADHNLVFTQVSDHRIFRYNSFPVQGGKIHAMAVVENDYILTCVNTWVDVHTLISNKHVQTHHVGEHHRVALSPGAALVALGGSTHDKTIQIVDFHSGEVLAKAAGHGDAVTGLKFTLDGRRLLSSSNDGCIFVWRLSDDLQSALKAKLRPVVPSIALMESPPAPPVAPKGPEIGAPRDGVPEKPNAHSTAAGLSPPPPPPLMPPPPPTSKLPVPNKSQPPIKLPVAKAAVEDELNEWLAARNLQSKNVLSAKVEEVLAPVEAPPPDEGQVPAPLNKELVPNWARTFRQLEGLPNDEPNTVSMADGAGPSAAGGKWAAHATPDPLSAMKVEHSELTSHTTPVALSKAADLVPNWARTIRQPKSPKPTTSKDEPPFGLGKWGAHGIVDSIALCGDGSEDDDDDADALEMSETLYIKQSNGELHQVEVPLKPAALVPSSSWSLAHERELLNKKKKQQETANAVADMQAKLGLLGILKPKSKPAATTILDTKVDGNKLPPAQLELAKSPVHASIVAGYAAELAHEGRQCSDVGKTNPFKGGDTAPIASNANQPPASVPQSVDLSTQSHRHIAAKMDGSQPRDAPNQSVDLTPVDVSLSSFVQGHTEATPFAPSCGANTDRGRVNQSMGHSIDVSASLSHFLSGYEKPPPVPSSTSHGTSSPGAAATDGCSLQMSVDLTPVDASLSQFTAGYDPPTSLPPPRSTGSTIVQRSVEFPPTPVNMSLSHFVAGFHAPCATPPTTDANPSPSPTPSTQASADFTPVKMSLSHYVSGFHENSDHAPGTQPSLAPTPQQSIDLAAVQMSLSHFVSGFDNSTPDRLTASPSVVPTTSHSADLTQVNMSLGHFVSGFARPPHELSAILPPTVKLMDLPRESSLATVGASSMANSIDLTTPVDASLGQFVGGYAHDNCAATPTEAAPHDHVRTSTETTSEPSVTSSRSDDDSDDALTKRSFSQYISGYQTSVDLVPGDISMSHPFESGCTALVTTDALPPPIQEDLSASNDAATRGKDHGQPDDAASQATEGLHRLNLADDLAAENFHGDATSSVDSANVPAKLKAIVRSLRHLEVNLETTVRQLDGIRPTDDADVDAIVALAATLQAKIAEYAEKAHHTTR</sequence>
<gene>
    <name evidence="3" type="ORF">H310_12000</name>
</gene>
<dbReference type="Gene3D" id="2.130.10.10">
    <property type="entry name" value="YVTN repeat-like/Quinoprotein amine dehydrogenase"/>
    <property type="match status" value="3"/>
</dbReference>
<dbReference type="InterPro" id="IPR036322">
    <property type="entry name" value="WD40_repeat_dom_sf"/>
</dbReference>
<reference evidence="3" key="1">
    <citation type="submission" date="2013-12" db="EMBL/GenBank/DDBJ databases">
        <title>The Genome Sequence of Aphanomyces invadans NJM9701.</title>
        <authorList>
            <consortium name="The Broad Institute Genomics Platform"/>
            <person name="Russ C."/>
            <person name="Tyler B."/>
            <person name="van West P."/>
            <person name="Dieguez-Uribeondo J."/>
            <person name="Young S.K."/>
            <person name="Zeng Q."/>
            <person name="Gargeya S."/>
            <person name="Fitzgerald M."/>
            <person name="Abouelleil A."/>
            <person name="Alvarado L."/>
            <person name="Chapman S.B."/>
            <person name="Gainer-Dewar J."/>
            <person name="Goldberg J."/>
            <person name="Griggs A."/>
            <person name="Gujja S."/>
            <person name="Hansen M."/>
            <person name="Howarth C."/>
            <person name="Imamovic A."/>
            <person name="Ireland A."/>
            <person name="Larimer J."/>
            <person name="McCowan C."/>
            <person name="Murphy C."/>
            <person name="Pearson M."/>
            <person name="Poon T.W."/>
            <person name="Priest M."/>
            <person name="Roberts A."/>
            <person name="Saif S."/>
            <person name="Shea T."/>
            <person name="Sykes S."/>
            <person name="Wortman J."/>
            <person name="Nusbaum C."/>
            <person name="Birren B."/>
        </authorList>
    </citation>
    <scope>NUCLEOTIDE SEQUENCE [LARGE SCALE GENOMIC DNA]</scope>
    <source>
        <strain evidence="3">NJM9701</strain>
    </source>
</reference>
<dbReference type="InterPro" id="IPR001680">
    <property type="entry name" value="WD40_rpt"/>
</dbReference>
<feature type="region of interest" description="Disordered" evidence="2">
    <location>
        <begin position="1199"/>
        <end position="1224"/>
    </location>
</feature>
<accession>A0A024TJQ0</accession>
<dbReference type="PROSITE" id="PS50082">
    <property type="entry name" value="WD_REPEATS_2"/>
    <property type="match status" value="3"/>
</dbReference>
<evidence type="ECO:0000256" key="2">
    <source>
        <dbReference type="SAM" id="MobiDB-lite"/>
    </source>
</evidence>
<dbReference type="Pfam" id="PF00400">
    <property type="entry name" value="WD40"/>
    <property type="match status" value="5"/>
</dbReference>
<feature type="region of interest" description="Disordered" evidence="2">
    <location>
        <begin position="718"/>
        <end position="780"/>
    </location>
</feature>
<dbReference type="VEuPathDB" id="FungiDB:H310_12000"/>
<feature type="region of interest" description="Disordered" evidence="2">
    <location>
        <begin position="852"/>
        <end position="877"/>
    </location>
</feature>
<organism evidence="3">
    <name type="scientific">Aphanomyces invadans</name>
    <dbReference type="NCBI Taxonomy" id="157072"/>
    <lineage>
        <taxon>Eukaryota</taxon>
        <taxon>Sar</taxon>
        <taxon>Stramenopiles</taxon>
        <taxon>Oomycota</taxon>
        <taxon>Saprolegniomycetes</taxon>
        <taxon>Saprolegniales</taxon>
        <taxon>Verrucalvaceae</taxon>
        <taxon>Aphanomyces</taxon>
    </lineage>
</organism>
<feature type="compositionally biased region" description="Polar residues" evidence="2">
    <location>
        <begin position="1103"/>
        <end position="1123"/>
    </location>
</feature>
<feature type="region of interest" description="Disordered" evidence="2">
    <location>
        <begin position="1292"/>
        <end position="1313"/>
    </location>
</feature>
<dbReference type="InterPro" id="IPR052779">
    <property type="entry name" value="WDR62"/>
</dbReference>
<name>A0A024TJQ0_9STRA</name>
<feature type="region of interest" description="Disordered" evidence="2">
    <location>
        <begin position="1467"/>
        <end position="1502"/>
    </location>
</feature>
<feature type="compositionally biased region" description="Low complexity" evidence="2">
    <location>
        <begin position="1481"/>
        <end position="1493"/>
    </location>
</feature>
<dbReference type="eggNOG" id="KOG1408">
    <property type="taxonomic scope" value="Eukaryota"/>
</dbReference>
<dbReference type="PANTHER" id="PTHR45589:SF1">
    <property type="entry name" value="WD REPEAT DOMAIN 62, ISOFORM G"/>
    <property type="match status" value="1"/>
</dbReference>
<feature type="compositionally biased region" description="Low complexity" evidence="2">
    <location>
        <begin position="1209"/>
        <end position="1223"/>
    </location>
</feature>
<feature type="repeat" description="WD" evidence="1">
    <location>
        <begin position="664"/>
        <end position="698"/>
    </location>
</feature>
<feature type="region of interest" description="Disordered" evidence="2">
    <location>
        <begin position="1546"/>
        <end position="1574"/>
    </location>
</feature>
<feature type="repeat" description="WD" evidence="1">
    <location>
        <begin position="538"/>
        <end position="566"/>
    </location>
</feature>
<evidence type="ECO:0000256" key="1">
    <source>
        <dbReference type="PROSITE-ProRule" id="PRU00221"/>
    </source>
</evidence>
<dbReference type="PROSITE" id="PS50294">
    <property type="entry name" value="WD_REPEATS_REGION"/>
    <property type="match status" value="1"/>
</dbReference>
<protein>
    <recommendedName>
        <fullName evidence="4">Anaphase-promoting complex subunit 4 WD40 domain-containing protein</fullName>
    </recommendedName>
</protein>
<dbReference type="RefSeq" id="XP_008877122.1">
    <property type="nucleotide sequence ID" value="XM_008878900.1"/>
</dbReference>
<feature type="compositionally biased region" description="Low complexity" evidence="2">
    <location>
        <begin position="1294"/>
        <end position="1313"/>
    </location>
</feature>
<feature type="region of interest" description="Disordered" evidence="2">
    <location>
        <begin position="1086"/>
        <end position="1123"/>
    </location>
</feature>
<feature type="region of interest" description="Disordered" evidence="2">
    <location>
        <begin position="1243"/>
        <end position="1263"/>
    </location>
</feature>
<evidence type="ECO:0000313" key="3">
    <source>
        <dbReference type="EMBL" id="ETV94360.1"/>
    </source>
</evidence>
<dbReference type="OrthoDB" id="6154712at2759"/>
<evidence type="ECO:0008006" key="4">
    <source>
        <dbReference type="Google" id="ProtNLM"/>
    </source>
</evidence>
<dbReference type="PANTHER" id="PTHR45589">
    <property type="entry name" value="WD REPEAT DOMAIN 62, ISOFORM G"/>
    <property type="match status" value="1"/>
</dbReference>
<dbReference type="EMBL" id="KI913986">
    <property type="protein sequence ID" value="ETV94360.1"/>
    <property type="molecule type" value="Genomic_DNA"/>
</dbReference>
<dbReference type="SMART" id="SM00320">
    <property type="entry name" value="WD40"/>
    <property type="match status" value="10"/>
</dbReference>
<feature type="compositionally biased region" description="Pro residues" evidence="2">
    <location>
        <begin position="755"/>
        <end position="770"/>
    </location>
</feature>
<keyword evidence="1" id="KW-0853">WD repeat</keyword>